<dbReference type="OrthoDB" id="694479at2759"/>
<sequence length="310" mass="33925">MLFTRFHNYYKSECISCVGEQQDSPEVVSRLKGKCFQGVQWLALTGLRYGTLSPQKLSAIHQSSLNSLFLQNTGITGLADAIFEDFTCLLSLYLDYNALTHIPRHWYSTSPVLNLKQLSISHNEISTLAPGCFENLLGLEALDLQNNSFLQIHDDWFAGLNQLKSLILSKNPIEAISGNAFEPLAQLELLELNDNNLVCLDRKSLMYLGNFSRALLSATNGGGGGHKSSTTSSDQCLGEWEEAGGIGLALKGASSLRVSSPTVATGKLGGTNFRLPLIIISSVAGALIVMCFVAWVCHRMRHKNDRNEAK</sequence>
<gene>
    <name evidence="5" type="primary">LOC109466462</name>
</gene>
<organism evidence="4 5">
    <name type="scientific">Branchiostoma belcheri</name>
    <name type="common">Amphioxus</name>
    <dbReference type="NCBI Taxonomy" id="7741"/>
    <lineage>
        <taxon>Eukaryota</taxon>
        <taxon>Metazoa</taxon>
        <taxon>Chordata</taxon>
        <taxon>Cephalochordata</taxon>
        <taxon>Leptocardii</taxon>
        <taxon>Amphioxiformes</taxon>
        <taxon>Branchiostomatidae</taxon>
        <taxon>Branchiostoma</taxon>
    </lineage>
</organism>
<dbReference type="Pfam" id="PF13855">
    <property type="entry name" value="LRR_8"/>
    <property type="match status" value="2"/>
</dbReference>
<dbReference type="InterPro" id="IPR001611">
    <property type="entry name" value="Leu-rich_rpt"/>
</dbReference>
<dbReference type="GeneID" id="109466462"/>
<dbReference type="Gene3D" id="3.80.10.10">
    <property type="entry name" value="Ribonuclease Inhibitor"/>
    <property type="match status" value="1"/>
</dbReference>
<keyword evidence="3" id="KW-0472">Membrane</keyword>
<dbReference type="Pfam" id="PF00560">
    <property type="entry name" value="LRR_1"/>
    <property type="match status" value="1"/>
</dbReference>
<dbReference type="PANTHER" id="PTHR24366">
    <property type="entry name" value="IG(IMMUNOGLOBULIN) AND LRR(LEUCINE RICH REPEAT) DOMAINS"/>
    <property type="match status" value="1"/>
</dbReference>
<dbReference type="InterPro" id="IPR003591">
    <property type="entry name" value="Leu-rich_rpt_typical-subtyp"/>
</dbReference>
<dbReference type="RefSeq" id="XP_019619741.1">
    <property type="nucleotide sequence ID" value="XM_019764182.1"/>
</dbReference>
<feature type="transmembrane region" description="Helical" evidence="3">
    <location>
        <begin position="275"/>
        <end position="297"/>
    </location>
</feature>
<name>A0A6P4YR72_BRABE</name>
<keyword evidence="4" id="KW-1185">Reference proteome</keyword>
<dbReference type="SUPFAM" id="SSF52058">
    <property type="entry name" value="L domain-like"/>
    <property type="match status" value="1"/>
</dbReference>
<keyword evidence="5" id="KW-0593">Phospholipase A2 inhibitor</keyword>
<dbReference type="SMART" id="SM00369">
    <property type="entry name" value="LRR_TYP"/>
    <property type="match status" value="6"/>
</dbReference>
<reference evidence="5" key="1">
    <citation type="submission" date="2025-08" db="UniProtKB">
        <authorList>
            <consortium name="RefSeq"/>
        </authorList>
    </citation>
    <scope>IDENTIFICATION</scope>
    <source>
        <tissue evidence="5">Gonad</tissue>
    </source>
</reference>
<protein>
    <submittedName>
        <fullName evidence="5">Phospholipase A2 inhibitor-like</fullName>
    </submittedName>
</protein>
<dbReference type="InterPro" id="IPR032675">
    <property type="entry name" value="LRR_dom_sf"/>
</dbReference>
<dbReference type="PANTHER" id="PTHR24366:SF167">
    <property type="match status" value="1"/>
</dbReference>
<dbReference type="GO" id="GO:0019834">
    <property type="term" value="F:phospholipase A2 inhibitor activity"/>
    <property type="evidence" value="ECO:0007669"/>
    <property type="project" value="UniProtKB-KW"/>
</dbReference>
<keyword evidence="3" id="KW-0812">Transmembrane</keyword>
<keyword evidence="2" id="KW-0677">Repeat</keyword>
<evidence type="ECO:0000256" key="1">
    <source>
        <dbReference type="ARBA" id="ARBA00022614"/>
    </source>
</evidence>
<evidence type="ECO:0000313" key="4">
    <source>
        <dbReference type="Proteomes" id="UP000515135"/>
    </source>
</evidence>
<evidence type="ECO:0000256" key="3">
    <source>
        <dbReference type="SAM" id="Phobius"/>
    </source>
</evidence>
<dbReference type="AlphaFoldDB" id="A0A6P4YR72"/>
<evidence type="ECO:0000256" key="2">
    <source>
        <dbReference type="ARBA" id="ARBA00022737"/>
    </source>
</evidence>
<keyword evidence="3" id="KW-1133">Transmembrane helix</keyword>
<dbReference type="PROSITE" id="PS51450">
    <property type="entry name" value="LRR"/>
    <property type="match status" value="1"/>
</dbReference>
<proteinExistence type="predicted"/>
<dbReference type="KEGG" id="bbel:109466462"/>
<keyword evidence="1" id="KW-0433">Leucine-rich repeat</keyword>
<dbReference type="Proteomes" id="UP000515135">
    <property type="component" value="Unplaced"/>
</dbReference>
<accession>A0A6P4YR72</accession>
<evidence type="ECO:0000313" key="5">
    <source>
        <dbReference type="RefSeq" id="XP_019619741.1"/>
    </source>
</evidence>